<keyword evidence="1" id="KW-0479">Metal-binding</keyword>
<keyword evidence="2 4" id="KW-0863">Zinc-finger</keyword>
<reference evidence="8 9" key="1">
    <citation type="submission" date="2024-02" db="EMBL/GenBank/DDBJ databases">
        <authorList>
            <person name="Chen Y."/>
            <person name="Shah S."/>
            <person name="Dougan E. K."/>
            <person name="Thang M."/>
            <person name="Chan C."/>
        </authorList>
    </citation>
    <scope>NUCLEOTIDE SEQUENCE [LARGE SCALE GENOMIC DNA]</scope>
</reference>
<keyword evidence="9" id="KW-1185">Reference proteome</keyword>
<dbReference type="NCBIfam" id="NF047352">
    <property type="entry name" value="P_loop_sacsin"/>
    <property type="match status" value="1"/>
</dbReference>
<evidence type="ECO:0000259" key="7">
    <source>
        <dbReference type="PROSITE" id="PS50199"/>
    </source>
</evidence>
<dbReference type="Pfam" id="PF03747">
    <property type="entry name" value="ADP_ribosyl_GH"/>
    <property type="match status" value="1"/>
</dbReference>
<proteinExistence type="predicted"/>
<sequence length="2345" mass="261076">MASWLRSCASALRRLPRRGIEEFWQGGVRDPLINAAQKQEWAKSGDPWPAVLLRQKSFEDMHKLWYVLLKEKNFLLAEQHEARQNRVRWKHHGRLKKVKLSMKRILTVLTRREIHQQVLRSKEMLLQQTQREELETQRFQLEESMKGLRWKIRRAEPRDSMATQAWKATLQKYEADHERLLRELVPLRRDTMQSPAWRAKKQEIPDGPREPGETKQNRKEPEELCGELGGWGSHSGKYSWKFQGVGVTRRQIGKVGEESFALVDWSDDLVQWILRMRWKSSVPKILIEGKNLQKKQLLMRHGEAQLCALSLYDSILLSTCVLLLQVELCPVPKAEEESESEGSRSQLPGSVIQAQHSKLRSRQAEHGFGQTDKPAVEQLLLRVRSARFWVQVVKQVRAPARRVLTASLNSANVLRMLNGRLSLYEALTARGSQLLPALFGSVLNGFIKERGWDPKNTANGIKWLAMACCKNGVGFVLIYVDREVKHDLDLRSAGDLQECHFNSVTVLLRSGASLLSTDGRGRLPAHLASSAGTHMALQLLVRLLQLGSQEAERLAPATLLIEDDEGATPLGLLARAPLLQKVIESEDAEQARDTDSASAWSSCRSFRMQSWTQSDPVLAHSSAVEVQAGESYLQCEPGQASPTKSLLFHPFPTEFIGGIDFFPSTEKALTCAAALPQQTTRLLQQSPEAARAWRVLASAGGGRAALLLAPERMDESLEDLTWQAEEREGQAAARLRQGLQRIMVLQSIASVSEQKIDALEPQETFELRLRLAHLEKVAQQQREEASAASALLEAENRQLKRSLADKEEADAKLGHFESHERAVIEDIRKAPASRYPTITGGQDLRRGVLEMRRSLTAAVDRLARDLYESQAHFLQELLQNADDNNYTEGILPKLDLVLRGRPPDSHLAPYFFAANNEVGLTEVDVRALCDISRSSKTQAGTTTGYKGVGWKSVFRVCETPHVLSQKWRFRFSSSGLGMLTPTWLSEEDLRRLPSEVLDAHQRGETVFYLPLADPGSSLPSIRTEMQTMEADFAQLLFLRRVMQISLRGDFTANAGDSMVVMSAQLSHTGLRTSTSCQVFKKEEHSYGLESEQTTSFEVNSHEDVVVALPLVLDANPPPQRVFAFLPVRSVGFRFAIQAPFHLTASRADLHRSPENLRRRNAIAPAFIKACQQKFDIASHALEYLGTEPAEPFWMPVRQHILEELRNLVQYSEFAEVFMTRDEACAAYGELLNSRKDKGLPGWLQPSDAIRDAHRSKWIPGDWTDDTDQLVCVLRCMLPEVEGRPLRAPNACDFAQKLLAWHKVGFPELGDSGGCGMGRSTARVLDEPDFLRAPHAAARRAWDVTGRCMAPNGALMRAAATGLRPDHVEEDAKTIALVTHADPRSTAACVAVAKLVSLMLETGPRGIDRLLSEACAAAEPYLIEESLLGVMPSLVWSCSLCTLENPSSKDHCEVCGHVRPAAGSGTVCAGFGTTWSEDEAQLRSYRRSGALEELRQAMRGTELPVTDETETLGYVNTCLAAAIYVLRASLNQSRSGPEMFCEAIHVLTMAAGDADTNCAVAGALHLGGNSPAAQWIPNFLLQEACGYSFVASAALRSAAFNDLYKSLLDAILEDCHPVAATPLKTLRDALFNEVNLCSSIGLYTAPWGAVPQSVEPVSEAELEAAAFRTVLEMSKGEDTKVLRLSYLKGRDPELGWSALKGAAKLLSHSQQLVPAAQLRLRSFLGVELCDMQTKADVAMVFMCGVFGCQAADPLTRTCIGFVESFLRLGEILTSGQFWQRAAGKNHLRLRQVGSSRTLDYLQRIMHLKDRSEVALARRNFLRKLAVRNPPGQSGNFVLQDLFLQEVFQNIAGCYLPYIKDVPANPQVRALLQWCGVATEVDQFSLVKALRFARETEIRDLGFVSEIYRRLDGSGFNPGEEKLFLVPGKGFLSKIDCVWRPFKVDLLRKCCQLEILQDHYSRFGPGVRTALTKWIREGPETSAKALCEALIMAIECARVDTRRSRHLPGKPSISPQEAAAQLFPAAKAAIEDRLFDEMQELVKLCVGTCMGIDLIPPEPPQRVEDKRPETVVYNHFVQQRMIVVPGVGEGDAQCRILAMGEAYWEVAPELEGSPAQDTALKTHYGVGGNEEATFRFFTEILSVRPLLTVEQWLHICEAQSRLKRGICGAHAHAIHFLPSGERGPSTIEEGLKIAQALVCGDTLDSWGIPLFSANGAQPPAEDMTEPELGLLLELCQHFGIHHRQIAFAYDPSGFLDLKYLPRARLLESQAGYHAVVSFWASKLAKMLQNLGAGTTSNRDSRTKQDKYQAQERLRSGLSESESIFAYVSLENYRQTMASNEILNRLNC</sequence>
<evidence type="ECO:0000256" key="1">
    <source>
        <dbReference type="ARBA" id="ARBA00022723"/>
    </source>
</evidence>
<dbReference type="InterPro" id="IPR058210">
    <property type="entry name" value="SACS/Nov_dom"/>
</dbReference>
<keyword evidence="3" id="KW-0862">Zinc</keyword>
<dbReference type="InterPro" id="IPR001876">
    <property type="entry name" value="Znf_RanBP2"/>
</dbReference>
<dbReference type="InterPro" id="IPR010729">
    <property type="entry name" value="Ribosomal_uL29_mit"/>
</dbReference>
<dbReference type="Gene3D" id="6.10.330.20">
    <property type="match status" value="1"/>
</dbReference>
<accession>A0ABP0PLC1</accession>
<feature type="region of interest" description="Disordered" evidence="6">
    <location>
        <begin position="192"/>
        <end position="221"/>
    </location>
</feature>
<dbReference type="Gene3D" id="4.10.1060.10">
    <property type="entry name" value="Zinc finger, RanBP2-type"/>
    <property type="match status" value="1"/>
</dbReference>
<feature type="compositionally biased region" description="Basic and acidic residues" evidence="6">
    <location>
        <begin position="200"/>
        <end position="221"/>
    </location>
</feature>
<evidence type="ECO:0000256" key="4">
    <source>
        <dbReference type="PROSITE-ProRule" id="PRU00322"/>
    </source>
</evidence>
<dbReference type="PROSITE" id="PS50199">
    <property type="entry name" value="ZF_RANBP2_2"/>
    <property type="match status" value="1"/>
</dbReference>
<dbReference type="Pfam" id="PF25794">
    <property type="entry name" value="SACS"/>
    <property type="match status" value="1"/>
</dbReference>
<dbReference type="InterPro" id="IPR052957">
    <property type="entry name" value="Auxin_embryo_med"/>
</dbReference>
<protein>
    <submittedName>
        <fullName evidence="8">Protein NO VEIN (Protein EMBRYO DEFECTIVE 2597)</fullName>
    </submittedName>
</protein>
<dbReference type="SUPFAM" id="SSF55874">
    <property type="entry name" value="ATPase domain of HSP90 chaperone/DNA topoisomerase II/histidine kinase"/>
    <property type="match status" value="1"/>
</dbReference>
<name>A0ABP0PLC1_9DINO</name>
<gene>
    <name evidence="8" type="ORF">SCF082_LOCUS36589</name>
</gene>
<dbReference type="InterPro" id="IPR036890">
    <property type="entry name" value="HATPase_C_sf"/>
</dbReference>
<dbReference type="EMBL" id="CAXAMM010036224">
    <property type="protein sequence ID" value="CAK9075530.1"/>
    <property type="molecule type" value="Genomic_DNA"/>
</dbReference>
<dbReference type="SUPFAM" id="SSF101478">
    <property type="entry name" value="ADP-ribosylglycohydrolase"/>
    <property type="match status" value="1"/>
</dbReference>
<feature type="domain" description="RanBP2-type" evidence="7">
    <location>
        <begin position="1435"/>
        <end position="1460"/>
    </location>
</feature>
<dbReference type="Gene3D" id="3.30.565.10">
    <property type="entry name" value="Histidine kinase-like ATPase, C-terminal domain"/>
    <property type="match status" value="1"/>
</dbReference>
<dbReference type="PANTHER" id="PTHR32387">
    <property type="entry name" value="WU:FJ29H11"/>
    <property type="match status" value="1"/>
</dbReference>
<dbReference type="SUPFAM" id="SSF48403">
    <property type="entry name" value="Ankyrin repeat"/>
    <property type="match status" value="1"/>
</dbReference>
<evidence type="ECO:0000256" key="2">
    <source>
        <dbReference type="ARBA" id="ARBA00022771"/>
    </source>
</evidence>
<keyword evidence="5" id="KW-0175">Coiled coil</keyword>
<dbReference type="InterPro" id="IPR036705">
    <property type="entry name" value="Ribosyl_crysJ1_sf"/>
</dbReference>
<evidence type="ECO:0000256" key="3">
    <source>
        <dbReference type="ARBA" id="ARBA00022833"/>
    </source>
</evidence>
<feature type="coiled-coil region" evidence="5">
    <location>
        <begin position="131"/>
        <end position="190"/>
    </location>
</feature>
<evidence type="ECO:0000313" key="8">
    <source>
        <dbReference type="EMBL" id="CAK9075530.1"/>
    </source>
</evidence>
<feature type="coiled-coil region" evidence="5">
    <location>
        <begin position="771"/>
        <end position="812"/>
    </location>
</feature>
<dbReference type="Gene3D" id="1.25.40.20">
    <property type="entry name" value="Ankyrin repeat-containing domain"/>
    <property type="match status" value="1"/>
</dbReference>
<evidence type="ECO:0000256" key="6">
    <source>
        <dbReference type="SAM" id="MobiDB-lite"/>
    </source>
</evidence>
<dbReference type="InterPro" id="IPR038340">
    <property type="entry name" value="MRP-L47_sf"/>
</dbReference>
<comment type="caution">
    <text evidence="8">The sequence shown here is derived from an EMBL/GenBank/DDBJ whole genome shotgun (WGS) entry which is preliminary data.</text>
</comment>
<evidence type="ECO:0000313" key="9">
    <source>
        <dbReference type="Proteomes" id="UP001642464"/>
    </source>
</evidence>
<dbReference type="InterPro" id="IPR036443">
    <property type="entry name" value="Znf_RanBP2_sf"/>
</dbReference>
<dbReference type="Pfam" id="PF06984">
    <property type="entry name" value="MRP-L47"/>
    <property type="match status" value="1"/>
</dbReference>
<dbReference type="Proteomes" id="UP001642464">
    <property type="component" value="Unassembled WGS sequence"/>
</dbReference>
<dbReference type="Gene3D" id="1.10.4080.10">
    <property type="entry name" value="ADP-ribosylation/Crystallin J1"/>
    <property type="match status" value="1"/>
</dbReference>
<dbReference type="InterPro" id="IPR036770">
    <property type="entry name" value="Ankyrin_rpt-contain_sf"/>
</dbReference>
<evidence type="ECO:0000256" key="5">
    <source>
        <dbReference type="SAM" id="Coils"/>
    </source>
</evidence>
<dbReference type="SUPFAM" id="SSF90209">
    <property type="entry name" value="Ran binding protein zinc finger-like"/>
    <property type="match status" value="1"/>
</dbReference>
<dbReference type="PROSITE" id="PS01358">
    <property type="entry name" value="ZF_RANBP2_1"/>
    <property type="match status" value="1"/>
</dbReference>
<organism evidence="8 9">
    <name type="scientific">Durusdinium trenchii</name>
    <dbReference type="NCBI Taxonomy" id="1381693"/>
    <lineage>
        <taxon>Eukaryota</taxon>
        <taxon>Sar</taxon>
        <taxon>Alveolata</taxon>
        <taxon>Dinophyceae</taxon>
        <taxon>Suessiales</taxon>
        <taxon>Symbiodiniaceae</taxon>
        <taxon>Durusdinium</taxon>
    </lineage>
</organism>
<dbReference type="PANTHER" id="PTHR32387:SF0">
    <property type="entry name" value="PROTEIN NO VEIN"/>
    <property type="match status" value="1"/>
</dbReference>
<dbReference type="InterPro" id="IPR005502">
    <property type="entry name" value="Ribosyl_crysJ1"/>
</dbReference>
<dbReference type="SMART" id="SM00547">
    <property type="entry name" value="ZnF_RBZ"/>
    <property type="match status" value="1"/>
</dbReference>